<sequence length="47" mass="5474">MYYVKWYDNQGNSGRMGFGYNIDRAIDFKAVMLHLIPELTVFIGKNS</sequence>
<accession>A0A0F9JQE9</accession>
<reference evidence="1" key="1">
    <citation type="journal article" date="2015" name="Nature">
        <title>Complex archaea that bridge the gap between prokaryotes and eukaryotes.</title>
        <authorList>
            <person name="Spang A."/>
            <person name="Saw J.H."/>
            <person name="Jorgensen S.L."/>
            <person name="Zaremba-Niedzwiedzka K."/>
            <person name="Martijn J."/>
            <person name="Lind A.E."/>
            <person name="van Eijk R."/>
            <person name="Schleper C."/>
            <person name="Guy L."/>
            <person name="Ettema T.J."/>
        </authorList>
    </citation>
    <scope>NUCLEOTIDE SEQUENCE</scope>
</reference>
<protein>
    <submittedName>
        <fullName evidence="1">Uncharacterized protein</fullName>
    </submittedName>
</protein>
<proteinExistence type="predicted"/>
<dbReference type="AlphaFoldDB" id="A0A0F9JQE9"/>
<name>A0A0F9JQE9_9ZZZZ</name>
<organism evidence="1">
    <name type="scientific">marine sediment metagenome</name>
    <dbReference type="NCBI Taxonomy" id="412755"/>
    <lineage>
        <taxon>unclassified sequences</taxon>
        <taxon>metagenomes</taxon>
        <taxon>ecological metagenomes</taxon>
    </lineage>
</organism>
<gene>
    <name evidence="1" type="ORF">LCGC14_1426020</name>
</gene>
<evidence type="ECO:0000313" key="1">
    <source>
        <dbReference type="EMBL" id="KKM71883.1"/>
    </source>
</evidence>
<dbReference type="EMBL" id="LAZR01009560">
    <property type="protein sequence ID" value="KKM71883.1"/>
    <property type="molecule type" value="Genomic_DNA"/>
</dbReference>
<comment type="caution">
    <text evidence="1">The sequence shown here is derived from an EMBL/GenBank/DDBJ whole genome shotgun (WGS) entry which is preliminary data.</text>
</comment>